<dbReference type="GO" id="GO:0005794">
    <property type="term" value="C:Golgi apparatus"/>
    <property type="evidence" value="ECO:0007669"/>
    <property type="project" value="UniProtKB-ARBA"/>
</dbReference>
<keyword evidence="3 11" id="KW-0808">Transferase</keyword>
<dbReference type="InterPro" id="IPR057106">
    <property type="entry name" value="NXPE4_C"/>
</dbReference>
<keyword evidence="12" id="KW-1185">Reference proteome</keyword>
<keyword evidence="5 8" id="KW-1133">Transmembrane helix</keyword>
<feature type="transmembrane region" description="Helical" evidence="8">
    <location>
        <begin position="12"/>
        <end position="31"/>
    </location>
</feature>
<evidence type="ECO:0000259" key="9">
    <source>
        <dbReference type="Pfam" id="PF07779"/>
    </source>
</evidence>
<feature type="domain" description="Cas1p 10 TM acyl transferase" evidence="9">
    <location>
        <begin position="331"/>
        <end position="785"/>
    </location>
</feature>
<dbReference type="Proteomes" id="UP000554235">
    <property type="component" value="Unassembled WGS sequence"/>
</dbReference>
<comment type="similarity">
    <text evidence="2">Belongs to the PC-esterase family. CASD1 subfamily.</text>
</comment>
<feature type="transmembrane region" description="Helical" evidence="8">
    <location>
        <begin position="615"/>
        <end position="637"/>
    </location>
</feature>
<dbReference type="Pfam" id="PF07779">
    <property type="entry name" value="Cas1_AcylT"/>
    <property type="match status" value="1"/>
</dbReference>
<sequence>MIAPSSGIALNRVLALGLTLVVILGLVINHLQLSDDPYRCKALLQEGSWLNAPDNNGSRAPYTNWQPKGCMLHKYKKDEIADCMEGRHMLFFGDSTTRQIFYGMARLLDEEKANEVRQNSPKHGIHDMEFGGVRLMQIWDPLMRPGNASDMVEEQLSLYRQERLHPVPIEEQKGPAFVFMGIGIWFAARFEEGISLDKFKTVFQNVSDTVQNYEFAPFGNRPMDPRDGVGNEMFHAPIAPPFYDEMPDYRKTGIASNPGEIEAIDEFLETAENKTGIPMLWSYPALSQGQMGVIQDLENGFHVIDSVAELKAQILLNLRCNAKTDAEEGYPYDRTCCTDYGQKSFIQLALLLLAVVYVAAAAVTEILAMTFKQGPKWSFVNLDVATFITGLLACYWADRTQAFAKGHKEYVTFDFNLLTFLCLVAGLAIAKSKPPPPRPGSQAPAPAALEDMKPLSRDQTDEWKGWMQAIILVYHWTGASRDLNIYVGIRLLVAAYLFQTGYGHASFFSTKKDFSFKRVAAVLLRLNLLSCALPFVMNTDYMFYYFAPLVSFWFIIIYALFAIGSKYNDNTYALIAKIGISAAICPGVMLWTPVLEWVFDILNVVFRIEWDLHEWQFRLGLDGLIVYVGVLMGIASVRTKVYNQILTKSYGLAGTAGILSMPLYWWMAVSHAEKKQDYTKLHPIFSFIPIMGFIAARNITPTARTWYSRSFAWLGRCSLETFTLQFHILLAADTKGLLLLDIFQGDGSLLGDRWRALVVIVPVFLWISHRVAEATGGMVKLLTKDWTSNSEEEIIDLEGKVDGEPLLGGNSLFSSLTRHMPPTRSWINNIKLRMVGILVLLWVMNLFY</sequence>
<evidence type="ECO:0000256" key="3">
    <source>
        <dbReference type="ARBA" id="ARBA00022679"/>
    </source>
</evidence>
<organism evidence="11 12">
    <name type="scientific">Fusarium albosuccineum</name>
    <dbReference type="NCBI Taxonomy" id="1237068"/>
    <lineage>
        <taxon>Eukaryota</taxon>
        <taxon>Fungi</taxon>
        <taxon>Dikarya</taxon>
        <taxon>Ascomycota</taxon>
        <taxon>Pezizomycotina</taxon>
        <taxon>Sordariomycetes</taxon>
        <taxon>Hypocreomycetidae</taxon>
        <taxon>Hypocreales</taxon>
        <taxon>Nectriaceae</taxon>
        <taxon>Fusarium</taxon>
        <taxon>Fusarium decemcellulare species complex</taxon>
    </lineage>
</organism>
<dbReference type="EMBL" id="JAADYS010000371">
    <property type="protein sequence ID" value="KAF4470269.1"/>
    <property type="molecule type" value="Genomic_DNA"/>
</dbReference>
<dbReference type="GO" id="GO:0016740">
    <property type="term" value="F:transferase activity"/>
    <property type="evidence" value="ECO:0007669"/>
    <property type="project" value="UniProtKB-KW"/>
</dbReference>
<evidence type="ECO:0000256" key="4">
    <source>
        <dbReference type="ARBA" id="ARBA00022692"/>
    </source>
</evidence>
<dbReference type="PANTHER" id="PTHR13533">
    <property type="entry name" value="N-ACETYLNEURAMINATE 9-O-ACETYLTRANSFERASE"/>
    <property type="match status" value="1"/>
</dbReference>
<feature type="transmembrane region" description="Helical" evidence="8">
    <location>
        <begin position="377"/>
        <end position="398"/>
    </location>
</feature>
<feature type="transmembrane region" description="Helical" evidence="8">
    <location>
        <begin position="574"/>
        <end position="595"/>
    </location>
</feature>
<keyword evidence="6 8" id="KW-0472">Membrane</keyword>
<dbReference type="InterPro" id="IPR012419">
    <property type="entry name" value="Cas1_AcylTrans_dom"/>
</dbReference>
<protein>
    <submittedName>
        <fullName evidence="11">O-acetyltransferase CAS1</fullName>
    </submittedName>
</protein>
<dbReference type="Pfam" id="PF24536">
    <property type="entry name" value="NXPE4_C"/>
    <property type="match status" value="1"/>
</dbReference>
<dbReference type="GO" id="GO:0005975">
    <property type="term" value="P:carbohydrate metabolic process"/>
    <property type="evidence" value="ECO:0007669"/>
    <property type="project" value="UniProtKB-ARBA"/>
</dbReference>
<feature type="transmembrane region" description="Helical" evidence="8">
    <location>
        <begin position="348"/>
        <end position="371"/>
    </location>
</feature>
<reference evidence="11 12" key="1">
    <citation type="submission" date="2020-01" db="EMBL/GenBank/DDBJ databases">
        <title>Identification and distribution of gene clusters putatively required for synthesis of sphingolipid metabolism inhibitors in phylogenetically diverse species of the filamentous fungus Fusarium.</title>
        <authorList>
            <person name="Kim H.-S."/>
            <person name="Busman M."/>
            <person name="Brown D.W."/>
            <person name="Divon H."/>
            <person name="Uhlig S."/>
            <person name="Proctor R.H."/>
        </authorList>
    </citation>
    <scope>NUCLEOTIDE SEQUENCE [LARGE SCALE GENOMIC DNA]</scope>
    <source>
        <strain evidence="11 12">NRRL 20459</strain>
    </source>
</reference>
<dbReference type="PANTHER" id="PTHR13533:SF1">
    <property type="entry name" value="N-ACETYLNEURAMINATE 9-O-ACETYLTRANSFERASE"/>
    <property type="match status" value="1"/>
</dbReference>
<feature type="transmembrane region" description="Helical" evidence="8">
    <location>
        <begin position="681"/>
        <end position="700"/>
    </location>
</feature>
<name>A0A8H4LLZ8_9HYPO</name>
<evidence type="ECO:0000313" key="12">
    <source>
        <dbReference type="Proteomes" id="UP000554235"/>
    </source>
</evidence>
<dbReference type="AlphaFoldDB" id="A0A8H4LLZ8"/>
<comment type="subcellular location">
    <subcellularLocation>
        <location evidence="1">Membrane</location>
        <topology evidence="1">Multi-pass membrane protein</topology>
    </subcellularLocation>
</comment>
<keyword evidence="4 8" id="KW-0812">Transmembrane</keyword>
<feature type="transmembrane region" description="Helical" evidence="8">
    <location>
        <begin position="543"/>
        <end position="562"/>
    </location>
</feature>
<gene>
    <name evidence="11" type="ORF">FALBO_2836</name>
</gene>
<evidence type="ECO:0000256" key="5">
    <source>
        <dbReference type="ARBA" id="ARBA00022989"/>
    </source>
</evidence>
<evidence type="ECO:0000256" key="2">
    <source>
        <dbReference type="ARBA" id="ARBA00010666"/>
    </source>
</evidence>
<accession>A0A8H4LLZ8</accession>
<comment type="caution">
    <text evidence="11">The sequence shown here is derived from an EMBL/GenBank/DDBJ whole genome shotgun (WGS) entry which is preliminary data.</text>
</comment>
<keyword evidence="7" id="KW-0325">Glycoprotein</keyword>
<dbReference type="OrthoDB" id="1932925at2759"/>
<evidence type="ECO:0000313" key="11">
    <source>
        <dbReference type="EMBL" id="KAF4470269.1"/>
    </source>
</evidence>
<evidence type="ECO:0000256" key="7">
    <source>
        <dbReference type="ARBA" id="ARBA00023180"/>
    </source>
</evidence>
<feature type="transmembrane region" description="Helical" evidence="8">
    <location>
        <begin position="485"/>
        <end position="507"/>
    </location>
</feature>
<feature type="transmembrane region" description="Helical" evidence="8">
    <location>
        <begin position="519"/>
        <end position="537"/>
    </location>
</feature>
<evidence type="ECO:0000259" key="10">
    <source>
        <dbReference type="Pfam" id="PF24536"/>
    </source>
</evidence>
<proteinExistence type="inferred from homology"/>
<dbReference type="GO" id="GO:0016020">
    <property type="term" value="C:membrane"/>
    <property type="evidence" value="ECO:0007669"/>
    <property type="project" value="UniProtKB-SubCell"/>
</dbReference>
<evidence type="ECO:0000256" key="8">
    <source>
        <dbReference type="SAM" id="Phobius"/>
    </source>
</evidence>
<feature type="transmembrane region" description="Helical" evidence="8">
    <location>
        <begin position="830"/>
        <end position="847"/>
    </location>
</feature>
<evidence type="ECO:0000256" key="1">
    <source>
        <dbReference type="ARBA" id="ARBA00004141"/>
    </source>
</evidence>
<feature type="transmembrane region" description="Helical" evidence="8">
    <location>
        <begin position="410"/>
        <end position="430"/>
    </location>
</feature>
<feature type="transmembrane region" description="Helical" evidence="8">
    <location>
        <begin position="649"/>
        <end position="669"/>
    </location>
</feature>
<evidence type="ECO:0000256" key="6">
    <source>
        <dbReference type="ARBA" id="ARBA00023136"/>
    </source>
</evidence>
<feature type="domain" description="NXPE C-terminal" evidence="10">
    <location>
        <begin position="65"/>
        <end position="119"/>
    </location>
</feature>